<feature type="transmembrane region" description="Helical" evidence="9">
    <location>
        <begin position="100"/>
        <end position="118"/>
    </location>
</feature>
<dbReference type="PANTHER" id="PTHR42718:SF46">
    <property type="entry name" value="BLR6921 PROTEIN"/>
    <property type="match status" value="1"/>
</dbReference>
<proteinExistence type="predicted"/>
<keyword evidence="2" id="KW-0813">Transport</keyword>
<sequence length="490" mass="49612">MPSSPGDRVTEQPPPARSRSREPGGGGWPRAGVAFTVLGVVQATLIFTVTLIAVPLPAIGREFGIEPSGLLLITAAYGLPYSGLLLFGGRLADRYGGRRMFVTGLAIFAVASTAAALAPDVALLVAMRFAQGAGAALTAPAALAVLRAVFPAPAAFDRAMATWGGLSVLGSVLGTLISGVITSWVSWRWMFAVPVLVAVLALALTRSLMPGGIPGSSRERPGLDPVGAVLATLGISVGSYGLIASGDRPWTSAAVSVPLVVGVVLLGAFLVVERRVRHALLPPGFVREPRRFAGLFGMLLAASGVGLVTFLLSLYLQQQRGWSTLATTGAFVPFTLALIATNRAAAPVVGRFGPLRAMVGGLVVGAAGLALLAGAGRDTSFALVLLPGLILLPVGLSLVFSGSAVLSTSDVPAHQAGLAGGVMNTAMELGPTVGLATLMAVAATQADVIVGYQWAYGAACVAYLLAALAATALIRRHTATAGGVDAASES</sequence>
<dbReference type="Pfam" id="PF07690">
    <property type="entry name" value="MFS_1"/>
    <property type="match status" value="1"/>
</dbReference>
<keyword evidence="5 9" id="KW-1133">Transmembrane helix</keyword>
<keyword evidence="4 9" id="KW-0812">Transmembrane</keyword>
<feature type="transmembrane region" description="Helical" evidence="9">
    <location>
        <begin position="226"/>
        <end position="244"/>
    </location>
</feature>
<evidence type="ECO:0000256" key="8">
    <source>
        <dbReference type="SAM" id="MobiDB-lite"/>
    </source>
</evidence>
<feature type="transmembrane region" description="Helical" evidence="9">
    <location>
        <begin position="454"/>
        <end position="474"/>
    </location>
</feature>
<feature type="domain" description="Major facilitator superfamily (MFS) profile" evidence="10">
    <location>
        <begin position="34"/>
        <end position="478"/>
    </location>
</feature>
<dbReference type="InterPro" id="IPR011701">
    <property type="entry name" value="MFS"/>
</dbReference>
<feature type="transmembrane region" description="Helical" evidence="9">
    <location>
        <begin position="68"/>
        <end position="88"/>
    </location>
</feature>
<evidence type="ECO:0000259" key="10">
    <source>
        <dbReference type="PROSITE" id="PS50850"/>
    </source>
</evidence>
<protein>
    <submittedName>
        <fullName evidence="11">MFS transporter</fullName>
    </submittedName>
</protein>
<feature type="transmembrane region" description="Helical" evidence="9">
    <location>
        <begin position="31"/>
        <end position="56"/>
    </location>
</feature>
<feature type="transmembrane region" description="Helical" evidence="9">
    <location>
        <begin position="322"/>
        <end position="341"/>
    </location>
</feature>
<feature type="transmembrane region" description="Helical" evidence="9">
    <location>
        <begin position="130"/>
        <end position="150"/>
    </location>
</feature>
<reference evidence="11 12" key="1">
    <citation type="submission" date="2019-02" db="EMBL/GenBank/DDBJ databases">
        <title>Draft Genome Sequence of Streptomyces sp. AM-2504, identified by 16S rRNA comparative analysis as a Streptomyces Kasugaensis strain.</title>
        <authorList>
            <person name="Napolioni V."/>
            <person name="Giuliodori A.M."/>
            <person name="Spurio R."/>
            <person name="Fabbretti A."/>
        </authorList>
    </citation>
    <scope>NUCLEOTIDE SEQUENCE [LARGE SCALE GENOMIC DNA]</scope>
    <source>
        <strain evidence="11 12">AM-2504</strain>
    </source>
</reference>
<evidence type="ECO:0000256" key="7">
    <source>
        <dbReference type="ARBA" id="ARBA00023251"/>
    </source>
</evidence>
<dbReference type="Gene3D" id="1.20.1250.20">
    <property type="entry name" value="MFS general substrate transporter like domains"/>
    <property type="match status" value="1"/>
</dbReference>
<keyword evidence="12" id="KW-1185">Reference proteome</keyword>
<evidence type="ECO:0000256" key="6">
    <source>
        <dbReference type="ARBA" id="ARBA00023136"/>
    </source>
</evidence>
<feature type="region of interest" description="Disordered" evidence="8">
    <location>
        <begin position="1"/>
        <end position="27"/>
    </location>
</feature>
<feature type="transmembrane region" description="Helical" evidence="9">
    <location>
        <begin position="187"/>
        <end position="205"/>
    </location>
</feature>
<comment type="caution">
    <text evidence="11">The sequence shown here is derived from an EMBL/GenBank/DDBJ whole genome shotgun (WGS) entry which is preliminary data.</text>
</comment>
<dbReference type="InterPro" id="IPR036259">
    <property type="entry name" value="MFS_trans_sf"/>
</dbReference>
<keyword evidence="3" id="KW-1003">Cell membrane</keyword>
<evidence type="ECO:0000313" key="11">
    <source>
        <dbReference type="EMBL" id="TBO54816.1"/>
    </source>
</evidence>
<dbReference type="GO" id="GO:0022857">
    <property type="term" value="F:transmembrane transporter activity"/>
    <property type="evidence" value="ECO:0007669"/>
    <property type="project" value="InterPro"/>
</dbReference>
<dbReference type="GO" id="GO:0005886">
    <property type="term" value="C:plasma membrane"/>
    <property type="evidence" value="ECO:0007669"/>
    <property type="project" value="UniProtKB-SubCell"/>
</dbReference>
<dbReference type="Gene3D" id="1.20.1720.10">
    <property type="entry name" value="Multidrug resistance protein D"/>
    <property type="match status" value="1"/>
</dbReference>
<accession>A0A4Q9HJG3</accession>
<feature type="transmembrane region" description="Helical" evidence="9">
    <location>
        <begin position="418"/>
        <end position="442"/>
    </location>
</feature>
<evidence type="ECO:0000256" key="5">
    <source>
        <dbReference type="ARBA" id="ARBA00022989"/>
    </source>
</evidence>
<gene>
    <name evidence="11" type="ORF">EYS09_36550</name>
</gene>
<organism evidence="11 12">
    <name type="scientific">Streptomyces kasugaensis</name>
    <dbReference type="NCBI Taxonomy" id="1946"/>
    <lineage>
        <taxon>Bacteria</taxon>
        <taxon>Bacillati</taxon>
        <taxon>Actinomycetota</taxon>
        <taxon>Actinomycetes</taxon>
        <taxon>Kitasatosporales</taxon>
        <taxon>Streptomycetaceae</taxon>
        <taxon>Streptomyces</taxon>
    </lineage>
</organism>
<comment type="subcellular location">
    <subcellularLocation>
        <location evidence="1">Cell membrane</location>
        <topology evidence="1">Multi-pass membrane protein</topology>
    </subcellularLocation>
</comment>
<feature type="transmembrane region" description="Helical" evidence="9">
    <location>
        <begin position="353"/>
        <end position="375"/>
    </location>
</feature>
<evidence type="ECO:0000256" key="3">
    <source>
        <dbReference type="ARBA" id="ARBA00022475"/>
    </source>
</evidence>
<keyword evidence="7" id="KW-0046">Antibiotic resistance</keyword>
<dbReference type="AlphaFoldDB" id="A0A4Q9HJG3"/>
<evidence type="ECO:0000256" key="4">
    <source>
        <dbReference type="ARBA" id="ARBA00022692"/>
    </source>
</evidence>
<dbReference type="SUPFAM" id="SSF103473">
    <property type="entry name" value="MFS general substrate transporter"/>
    <property type="match status" value="1"/>
</dbReference>
<dbReference type="EMBL" id="SIXH01000692">
    <property type="protein sequence ID" value="TBO54816.1"/>
    <property type="molecule type" value="Genomic_DNA"/>
</dbReference>
<dbReference type="RefSeq" id="WP_131126428.1">
    <property type="nucleotide sequence ID" value="NZ_SIXH01000692.1"/>
</dbReference>
<dbReference type="Proteomes" id="UP000292452">
    <property type="component" value="Unassembled WGS sequence"/>
</dbReference>
<evidence type="ECO:0000256" key="2">
    <source>
        <dbReference type="ARBA" id="ARBA00022448"/>
    </source>
</evidence>
<evidence type="ECO:0000256" key="1">
    <source>
        <dbReference type="ARBA" id="ARBA00004651"/>
    </source>
</evidence>
<feature type="transmembrane region" description="Helical" evidence="9">
    <location>
        <begin position="381"/>
        <end position="406"/>
    </location>
</feature>
<feature type="transmembrane region" description="Helical" evidence="9">
    <location>
        <begin position="162"/>
        <end position="181"/>
    </location>
</feature>
<dbReference type="PANTHER" id="PTHR42718">
    <property type="entry name" value="MAJOR FACILITATOR SUPERFAMILY MULTIDRUG TRANSPORTER MFSC"/>
    <property type="match status" value="1"/>
</dbReference>
<dbReference type="GO" id="GO:0046677">
    <property type="term" value="P:response to antibiotic"/>
    <property type="evidence" value="ECO:0007669"/>
    <property type="project" value="UniProtKB-KW"/>
</dbReference>
<name>A0A4Q9HJG3_STRKA</name>
<evidence type="ECO:0000256" key="9">
    <source>
        <dbReference type="SAM" id="Phobius"/>
    </source>
</evidence>
<dbReference type="InterPro" id="IPR020846">
    <property type="entry name" value="MFS_dom"/>
</dbReference>
<dbReference type="PROSITE" id="PS50850">
    <property type="entry name" value="MFS"/>
    <property type="match status" value="1"/>
</dbReference>
<keyword evidence="6 9" id="KW-0472">Membrane</keyword>
<feature type="transmembrane region" description="Helical" evidence="9">
    <location>
        <begin position="250"/>
        <end position="272"/>
    </location>
</feature>
<evidence type="ECO:0000313" key="12">
    <source>
        <dbReference type="Proteomes" id="UP000292452"/>
    </source>
</evidence>
<feature type="transmembrane region" description="Helical" evidence="9">
    <location>
        <begin position="292"/>
        <end position="316"/>
    </location>
</feature>